<name>A0ABW2UAD8_9BACT</name>
<evidence type="ECO:0000313" key="2">
    <source>
        <dbReference type="EMBL" id="MFC7670472.1"/>
    </source>
</evidence>
<feature type="chain" id="PRO_5046281919" evidence="1">
    <location>
        <begin position="24"/>
        <end position="97"/>
    </location>
</feature>
<sequence>MRFPFLLFFVASSLFLKAFSSRASQQLVYFSLFVYLQGSERVDTMTVTPLKNDFLSVKNDFLSVKNDFLSVKNDFLSVTSLANYDFLSVKNALEKPG</sequence>
<evidence type="ECO:0000313" key="3">
    <source>
        <dbReference type="Proteomes" id="UP001596513"/>
    </source>
</evidence>
<accession>A0ABW2UAD8</accession>
<dbReference type="EMBL" id="JBHTEK010000002">
    <property type="protein sequence ID" value="MFC7670472.1"/>
    <property type="molecule type" value="Genomic_DNA"/>
</dbReference>
<keyword evidence="3" id="KW-1185">Reference proteome</keyword>
<comment type="caution">
    <text evidence="2">The sequence shown here is derived from an EMBL/GenBank/DDBJ whole genome shotgun (WGS) entry which is preliminary data.</text>
</comment>
<evidence type="ECO:0000256" key="1">
    <source>
        <dbReference type="SAM" id="SignalP"/>
    </source>
</evidence>
<dbReference type="RefSeq" id="WP_380206203.1">
    <property type="nucleotide sequence ID" value="NZ_JBHTEK010000002.1"/>
</dbReference>
<reference evidence="3" key="1">
    <citation type="journal article" date="2019" name="Int. J. Syst. Evol. Microbiol.">
        <title>The Global Catalogue of Microorganisms (GCM) 10K type strain sequencing project: providing services to taxonomists for standard genome sequencing and annotation.</title>
        <authorList>
            <consortium name="The Broad Institute Genomics Platform"/>
            <consortium name="The Broad Institute Genome Sequencing Center for Infectious Disease"/>
            <person name="Wu L."/>
            <person name="Ma J."/>
        </authorList>
    </citation>
    <scope>NUCLEOTIDE SEQUENCE [LARGE SCALE GENOMIC DNA]</scope>
    <source>
        <strain evidence="3">JCM 19635</strain>
    </source>
</reference>
<gene>
    <name evidence="2" type="ORF">ACFQT0_26170</name>
</gene>
<keyword evidence="1" id="KW-0732">Signal</keyword>
<organism evidence="2 3">
    <name type="scientific">Hymenobacter humi</name>
    <dbReference type="NCBI Taxonomy" id="1411620"/>
    <lineage>
        <taxon>Bacteria</taxon>
        <taxon>Pseudomonadati</taxon>
        <taxon>Bacteroidota</taxon>
        <taxon>Cytophagia</taxon>
        <taxon>Cytophagales</taxon>
        <taxon>Hymenobacteraceae</taxon>
        <taxon>Hymenobacter</taxon>
    </lineage>
</organism>
<dbReference type="Proteomes" id="UP001596513">
    <property type="component" value="Unassembled WGS sequence"/>
</dbReference>
<protein>
    <submittedName>
        <fullName evidence="2">Uncharacterized protein</fullName>
    </submittedName>
</protein>
<feature type="signal peptide" evidence="1">
    <location>
        <begin position="1"/>
        <end position="23"/>
    </location>
</feature>
<proteinExistence type="predicted"/>